<dbReference type="PANTHER" id="PTHR30193:SF37">
    <property type="entry name" value="INNER MEMBRANE ABC TRANSPORTER PERMEASE PROTEIN YCJO"/>
    <property type="match status" value="1"/>
</dbReference>
<dbReference type="Proteomes" id="UP000600449">
    <property type="component" value="Unassembled WGS sequence"/>
</dbReference>
<proteinExistence type="inferred from homology"/>
<keyword evidence="2 7" id="KW-0813">Transport</keyword>
<dbReference type="PANTHER" id="PTHR30193">
    <property type="entry name" value="ABC TRANSPORTER PERMEASE PROTEIN"/>
    <property type="match status" value="1"/>
</dbReference>
<feature type="transmembrane region" description="Helical" evidence="7">
    <location>
        <begin position="12"/>
        <end position="39"/>
    </location>
</feature>
<feature type="transmembrane region" description="Helical" evidence="7">
    <location>
        <begin position="156"/>
        <end position="179"/>
    </location>
</feature>
<evidence type="ECO:0000313" key="9">
    <source>
        <dbReference type="EMBL" id="GGK25399.1"/>
    </source>
</evidence>
<keyword evidence="4 7" id="KW-0812">Transmembrane</keyword>
<dbReference type="GO" id="GO:0005886">
    <property type="term" value="C:plasma membrane"/>
    <property type="evidence" value="ECO:0007669"/>
    <property type="project" value="UniProtKB-SubCell"/>
</dbReference>
<dbReference type="Pfam" id="PF00528">
    <property type="entry name" value="BPD_transp_1"/>
    <property type="match status" value="1"/>
</dbReference>
<name>A0A917Q5A2_9HYPH</name>
<evidence type="ECO:0000256" key="6">
    <source>
        <dbReference type="ARBA" id="ARBA00023136"/>
    </source>
</evidence>
<organism evidence="9 10">
    <name type="scientific">Salinarimonas ramus</name>
    <dbReference type="NCBI Taxonomy" id="690164"/>
    <lineage>
        <taxon>Bacteria</taxon>
        <taxon>Pseudomonadati</taxon>
        <taxon>Pseudomonadota</taxon>
        <taxon>Alphaproteobacteria</taxon>
        <taxon>Hyphomicrobiales</taxon>
        <taxon>Salinarimonadaceae</taxon>
        <taxon>Salinarimonas</taxon>
    </lineage>
</organism>
<evidence type="ECO:0000256" key="5">
    <source>
        <dbReference type="ARBA" id="ARBA00022989"/>
    </source>
</evidence>
<evidence type="ECO:0000313" key="10">
    <source>
        <dbReference type="Proteomes" id="UP000600449"/>
    </source>
</evidence>
<evidence type="ECO:0000256" key="7">
    <source>
        <dbReference type="RuleBase" id="RU363032"/>
    </source>
</evidence>
<keyword evidence="3" id="KW-1003">Cell membrane</keyword>
<feature type="transmembrane region" description="Helical" evidence="7">
    <location>
        <begin position="72"/>
        <end position="93"/>
    </location>
</feature>
<accession>A0A917Q5A2</accession>
<dbReference type="CDD" id="cd06261">
    <property type="entry name" value="TM_PBP2"/>
    <property type="match status" value="1"/>
</dbReference>
<gene>
    <name evidence="9" type="ORF">GCM10011322_09950</name>
</gene>
<sequence>MRGAHGGSLQTAGLVAPAFFAVAVFLYLPIAASGLLAVLDYHPATRAFSYAGLANIEAVWRDPAFRVAAWNTLVYCLVLVPAQVVVPLLLALGLREIAGSRLAPVYYACLFAPTLVSFSVAGAVWLPLLNPINGVLNEMLIAIGLPPSRWHTDARAALWVVCVVTFWKTFGLNLVLWYAALMTIPREQIEAARIDGAGFFRRVRDIDIPLASPTAFFILVTTVFTTLDDIVGIIDVLTGGGPFERTTNLPYLLWQKGLVFFQFGQASVVALVTIAIVALLTFVQFRFVERRVTYA</sequence>
<dbReference type="InterPro" id="IPR035906">
    <property type="entry name" value="MetI-like_sf"/>
</dbReference>
<keyword evidence="10" id="KW-1185">Reference proteome</keyword>
<comment type="similarity">
    <text evidence="7">Belongs to the binding-protein-dependent transport system permease family.</text>
</comment>
<comment type="subcellular location">
    <subcellularLocation>
        <location evidence="1 7">Cell membrane</location>
        <topology evidence="1 7">Multi-pass membrane protein</topology>
    </subcellularLocation>
</comment>
<protein>
    <submittedName>
        <fullName evidence="9">Glycerol-3-phosphate ABC transporter permease</fullName>
    </submittedName>
</protein>
<feature type="transmembrane region" description="Helical" evidence="7">
    <location>
        <begin position="208"/>
        <end position="227"/>
    </location>
</feature>
<feature type="transmembrane region" description="Helical" evidence="7">
    <location>
        <begin position="259"/>
        <end position="283"/>
    </location>
</feature>
<evidence type="ECO:0000256" key="4">
    <source>
        <dbReference type="ARBA" id="ARBA00022692"/>
    </source>
</evidence>
<keyword evidence="5 7" id="KW-1133">Transmembrane helix</keyword>
<comment type="caution">
    <text evidence="9">The sequence shown here is derived from an EMBL/GenBank/DDBJ whole genome shotgun (WGS) entry which is preliminary data.</text>
</comment>
<evidence type="ECO:0000256" key="3">
    <source>
        <dbReference type="ARBA" id="ARBA00022475"/>
    </source>
</evidence>
<dbReference type="PROSITE" id="PS50928">
    <property type="entry name" value="ABC_TM1"/>
    <property type="match status" value="1"/>
</dbReference>
<dbReference type="SUPFAM" id="SSF161098">
    <property type="entry name" value="MetI-like"/>
    <property type="match status" value="1"/>
</dbReference>
<dbReference type="RefSeq" id="WP_188910256.1">
    <property type="nucleotide sequence ID" value="NZ_BMMF01000003.1"/>
</dbReference>
<evidence type="ECO:0000259" key="8">
    <source>
        <dbReference type="PROSITE" id="PS50928"/>
    </source>
</evidence>
<dbReference type="AlphaFoldDB" id="A0A917Q5A2"/>
<keyword evidence="6 7" id="KW-0472">Membrane</keyword>
<dbReference type="EMBL" id="BMMF01000003">
    <property type="protein sequence ID" value="GGK25399.1"/>
    <property type="molecule type" value="Genomic_DNA"/>
</dbReference>
<dbReference type="InterPro" id="IPR051393">
    <property type="entry name" value="ABC_transporter_permease"/>
</dbReference>
<dbReference type="InterPro" id="IPR000515">
    <property type="entry name" value="MetI-like"/>
</dbReference>
<evidence type="ECO:0000256" key="2">
    <source>
        <dbReference type="ARBA" id="ARBA00022448"/>
    </source>
</evidence>
<dbReference type="GO" id="GO:0055085">
    <property type="term" value="P:transmembrane transport"/>
    <property type="evidence" value="ECO:0007669"/>
    <property type="project" value="InterPro"/>
</dbReference>
<dbReference type="Gene3D" id="1.10.3720.10">
    <property type="entry name" value="MetI-like"/>
    <property type="match status" value="1"/>
</dbReference>
<reference evidence="9 10" key="1">
    <citation type="journal article" date="2014" name="Int. J. Syst. Evol. Microbiol.">
        <title>Complete genome sequence of Corynebacterium casei LMG S-19264T (=DSM 44701T), isolated from a smear-ripened cheese.</title>
        <authorList>
            <consortium name="US DOE Joint Genome Institute (JGI-PGF)"/>
            <person name="Walter F."/>
            <person name="Albersmeier A."/>
            <person name="Kalinowski J."/>
            <person name="Ruckert C."/>
        </authorList>
    </citation>
    <scope>NUCLEOTIDE SEQUENCE [LARGE SCALE GENOMIC DNA]</scope>
    <source>
        <strain evidence="9 10">CGMCC 1.9161</strain>
    </source>
</reference>
<feature type="transmembrane region" description="Helical" evidence="7">
    <location>
        <begin position="105"/>
        <end position="126"/>
    </location>
</feature>
<evidence type="ECO:0000256" key="1">
    <source>
        <dbReference type="ARBA" id="ARBA00004651"/>
    </source>
</evidence>
<feature type="domain" description="ABC transmembrane type-1" evidence="8">
    <location>
        <begin position="69"/>
        <end position="284"/>
    </location>
</feature>